<evidence type="ECO:0000313" key="3">
    <source>
        <dbReference type="Proteomes" id="UP000765507"/>
    </source>
</evidence>
<dbReference type="PANTHER" id="PTHR45703">
    <property type="entry name" value="DYNEIN HEAVY CHAIN"/>
    <property type="match status" value="1"/>
</dbReference>
<reference evidence="2 3" key="1">
    <citation type="journal article" date="2020" name="G3 (Bethesda)">
        <title>Draft Genome of the Common Snapping Turtle, Chelydra serpentina, a Model for Phenotypic Plasticity in Reptiles.</title>
        <authorList>
            <person name="Das D."/>
            <person name="Singh S.K."/>
            <person name="Bierstedt J."/>
            <person name="Erickson A."/>
            <person name="Galli G.L.J."/>
            <person name="Crossley D.A. 2nd"/>
            <person name="Rhen T."/>
        </authorList>
    </citation>
    <scope>NUCLEOTIDE SEQUENCE [LARGE SCALE GENOMIC DNA]</scope>
    <source>
        <tissue evidence="2">Whole blood</tissue>
    </source>
</reference>
<comment type="caution">
    <text evidence="2">The sequence shown here is derived from an EMBL/GenBank/DDBJ whole genome shotgun (WGS) entry which is preliminary data.</text>
</comment>
<dbReference type="OrthoDB" id="9219507at2759"/>
<sequence length="170" mass="19955">ICVTSNIDDWTKTQWRQINVEQMDAELRRFAKEVWSLDKEVRSWDVYIGLELTVKNLMTSLRAVTELQNPAIRERHWHQLMNATGVRLSITEGTTLADLLGLQLHKVEDEVRSIVDKAVKELSTEKILTEISQTWATMEFFYEEHHRTRTPLLKSDEQLFETLESNQVQL</sequence>
<dbReference type="GO" id="GO:0051959">
    <property type="term" value="F:dynein light intermediate chain binding"/>
    <property type="evidence" value="ECO:0007669"/>
    <property type="project" value="InterPro"/>
</dbReference>
<dbReference type="Proteomes" id="UP000765507">
    <property type="component" value="Unassembled WGS sequence"/>
</dbReference>
<dbReference type="GO" id="GO:0007018">
    <property type="term" value="P:microtubule-based movement"/>
    <property type="evidence" value="ECO:0007669"/>
    <property type="project" value="InterPro"/>
</dbReference>
<keyword evidence="3" id="KW-1185">Reference proteome</keyword>
<feature type="domain" description="Dynein heavy chain linker" evidence="1">
    <location>
        <begin position="4"/>
        <end position="170"/>
    </location>
</feature>
<proteinExistence type="predicted"/>
<dbReference type="InterPro" id="IPR026983">
    <property type="entry name" value="DHC"/>
</dbReference>
<gene>
    <name evidence="2" type="ORF">G0U57_020800</name>
</gene>
<dbReference type="Pfam" id="PF08393">
    <property type="entry name" value="DHC_N2"/>
    <property type="match status" value="1"/>
</dbReference>
<protein>
    <submittedName>
        <fullName evidence="2">Dynein axonemal heavy chain 11</fullName>
    </submittedName>
</protein>
<organism evidence="2 3">
    <name type="scientific">Chelydra serpentina</name>
    <name type="common">Snapping turtle</name>
    <name type="synonym">Testudo serpentina</name>
    <dbReference type="NCBI Taxonomy" id="8475"/>
    <lineage>
        <taxon>Eukaryota</taxon>
        <taxon>Metazoa</taxon>
        <taxon>Chordata</taxon>
        <taxon>Craniata</taxon>
        <taxon>Vertebrata</taxon>
        <taxon>Euteleostomi</taxon>
        <taxon>Archelosauria</taxon>
        <taxon>Testudinata</taxon>
        <taxon>Testudines</taxon>
        <taxon>Cryptodira</taxon>
        <taxon>Durocryptodira</taxon>
        <taxon>Americhelydia</taxon>
        <taxon>Chelydroidea</taxon>
        <taxon>Chelydridae</taxon>
        <taxon>Chelydra</taxon>
    </lineage>
</organism>
<dbReference type="FunFam" id="1.10.287.2620:FF:000004">
    <property type="entry name" value="Dynein axonemal heavy chain 17"/>
    <property type="match status" value="1"/>
</dbReference>
<evidence type="ECO:0000259" key="1">
    <source>
        <dbReference type="Pfam" id="PF08393"/>
    </source>
</evidence>
<dbReference type="PANTHER" id="PTHR45703:SF12">
    <property type="entry name" value="DYNEIN AXONEMAL HEAVY CHAIN 11"/>
    <property type="match status" value="1"/>
</dbReference>
<dbReference type="AlphaFoldDB" id="A0A8T1TFN7"/>
<dbReference type="EMBL" id="JAHGAV010000008">
    <property type="protein sequence ID" value="KAG6939918.1"/>
    <property type="molecule type" value="Genomic_DNA"/>
</dbReference>
<dbReference type="GO" id="GO:0030286">
    <property type="term" value="C:dynein complex"/>
    <property type="evidence" value="ECO:0007669"/>
    <property type="project" value="InterPro"/>
</dbReference>
<accession>A0A8T1TFN7</accession>
<feature type="non-terminal residue" evidence="2">
    <location>
        <position position="170"/>
    </location>
</feature>
<evidence type="ECO:0000313" key="2">
    <source>
        <dbReference type="EMBL" id="KAG6939918.1"/>
    </source>
</evidence>
<dbReference type="Gene3D" id="1.10.287.2620">
    <property type="match status" value="1"/>
</dbReference>
<feature type="non-terminal residue" evidence="2">
    <location>
        <position position="1"/>
    </location>
</feature>
<dbReference type="InterPro" id="IPR013602">
    <property type="entry name" value="Dynein_heavy_linker"/>
</dbReference>
<dbReference type="GO" id="GO:0045505">
    <property type="term" value="F:dynein intermediate chain binding"/>
    <property type="evidence" value="ECO:0007669"/>
    <property type="project" value="InterPro"/>
</dbReference>
<name>A0A8T1TFN7_CHESE</name>